<protein>
    <submittedName>
        <fullName evidence="1">Uncharacterized protein</fullName>
    </submittedName>
</protein>
<reference evidence="1" key="1">
    <citation type="submission" date="2018-02" db="EMBL/GenBank/DDBJ databases">
        <title>The genomes of Aspergillus section Nigri reveals drivers in fungal speciation.</title>
        <authorList>
            <consortium name="DOE Joint Genome Institute"/>
            <person name="Vesth T.C."/>
            <person name="Nybo J."/>
            <person name="Theobald S."/>
            <person name="Brandl J."/>
            <person name="Frisvad J.C."/>
            <person name="Nielsen K.F."/>
            <person name="Lyhne E.K."/>
            <person name="Kogle M.E."/>
            <person name="Kuo A."/>
            <person name="Riley R."/>
            <person name="Clum A."/>
            <person name="Nolan M."/>
            <person name="Lipzen A."/>
            <person name="Salamov A."/>
            <person name="Henrissat B."/>
            <person name="Wiebenga A."/>
            <person name="De vries R.P."/>
            <person name="Grigoriev I.V."/>
            <person name="Mortensen U.H."/>
            <person name="Andersen M.R."/>
            <person name="Baker S.E."/>
        </authorList>
    </citation>
    <scope>NUCLEOTIDE SEQUENCE</scope>
    <source>
        <strain evidence="1">CBS 621.78</strain>
    </source>
</reference>
<sequence>MAMCALLAGLAGLAGSYLSGRPPRHPGGPSTSIGRTQKAPQNVKLLAHSASQPASEQPWRVSRNLDCMKEALVRGDSVLDGDRSAH</sequence>
<dbReference type="EMBL" id="KZ825320">
    <property type="protein sequence ID" value="RAH49037.1"/>
    <property type="molecule type" value="Genomic_DNA"/>
</dbReference>
<evidence type="ECO:0000313" key="1">
    <source>
        <dbReference type="EMBL" id="RAH49037.1"/>
    </source>
</evidence>
<proteinExistence type="predicted"/>
<evidence type="ECO:0000313" key="2">
    <source>
        <dbReference type="Proteomes" id="UP000249057"/>
    </source>
</evidence>
<dbReference type="Proteomes" id="UP000249057">
    <property type="component" value="Unassembled WGS sequence"/>
</dbReference>
<organism evidence="1 2">
    <name type="scientific">Aspergillus brunneoviolaceus CBS 621.78</name>
    <dbReference type="NCBI Taxonomy" id="1450534"/>
    <lineage>
        <taxon>Eukaryota</taxon>
        <taxon>Fungi</taxon>
        <taxon>Dikarya</taxon>
        <taxon>Ascomycota</taxon>
        <taxon>Pezizomycotina</taxon>
        <taxon>Eurotiomycetes</taxon>
        <taxon>Eurotiomycetidae</taxon>
        <taxon>Eurotiales</taxon>
        <taxon>Aspergillaceae</taxon>
        <taxon>Aspergillus</taxon>
        <taxon>Aspergillus subgen. Circumdati</taxon>
    </lineage>
</organism>
<name>A0ACD1GIJ5_9EURO</name>
<gene>
    <name evidence="1" type="ORF">BO95DRAFT_25014</name>
</gene>
<accession>A0ACD1GIJ5</accession>
<keyword evidence="2" id="KW-1185">Reference proteome</keyword>